<name>A0A2H3B466_9AGAR</name>
<dbReference type="Proteomes" id="UP000218334">
    <property type="component" value="Unassembled WGS sequence"/>
</dbReference>
<reference evidence="2" key="1">
    <citation type="journal article" date="2017" name="Nat. Ecol. Evol.">
        <title>Genome expansion and lineage-specific genetic innovations in the forest pathogenic fungi Armillaria.</title>
        <authorList>
            <person name="Sipos G."/>
            <person name="Prasanna A.N."/>
            <person name="Walter M.C."/>
            <person name="O'Connor E."/>
            <person name="Balint B."/>
            <person name="Krizsan K."/>
            <person name="Kiss B."/>
            <person name="Hess J."/>
            <person name="Varga T."/>
            <person name="Slot J."/>
            <person name="Riley R."/>
            <person name="Boka B."/>
            <person name="Rigling D."/>
            <person name="Barry K."/>
            <person name="Lee J."/>
            <person name="Mihaltcheva S."/>
            <person name="LaButti K."/>
            <person name="Lipzen A."/>
            <person name="Waldron R."/>
            <person name="Moloney N.M."/>
            <person name="Sperisen C."/>
            <person name="Kredics L."/>
            <person name="Vagvoelgyi C."/>
            <person name="Patrignani A."/>
            <person name="Fitzpatrick D."/>
            <person name="Nagy I."/>
            <person name="Doyle S."/>
            <person name="Anderson J.B."/>
            <person name="Grigoriev I.V."/>
            <person name="Gueldener U."/>
            <person name="Muensterkoetter M."/>
            <person name="Nagy L.G."/>
        </authorList>
    </citation>
    <scope>NUCLEOTIDE SEQUENCE [LARGE SCALE GENOMIC DNA]</scope>
    <source>
        <strain evidence="2">28-4</strain>
    </source>
</reference>
<gene>
    <name evidence="1" type="ORF">ARMSODRAFT_1022093</name>
</gene>
<accession>A0A2H3B466</accession>
<proteinExistence type="predicted"/>
<dbReference type="AlphaFoldDB" id="A0A2H3B466"/>
<organism evidence="1 2">
    <name type="scientific">Armillaria solidipes</name>
    <dbReference type="NCBI Taxonomy" id="1076256"/>
    <lineage>
        <taxon>Eukaryota</taxon>
        <taxon>Fungi</taxon>
        <taxon>Dikarya</taxon>
        <taxon>Basidiomycota</taxon>
        <taxon>Agaricomycotina</taxon>
        <taxon>Agaricomycetes</taxon>
        <taxon>Agaricomycetidae</taxon>
        <taxon>Agaricales</taxon>
        <taxon>Marasmiineae</taxon>
        <taxon>Physalacriaceae</taxon>
        <taxon>Armillaria</taxon>
    </lineage>
</organism>
<protein>
    <submittedName>
        <fullName evidence="1">Uncharacterized protein</fullName>
    </submittedName>
</protein>
<keyword evidence="2" id="KW-1185">Reference proteome</keyword>
<evidence type="ECO:0000313" key="1">
    <source>
        <dbReference type="EMBL" id="PBK65641.1"/>
    </source>
</evidence>
<dbReference type="EMBL" id="KZ293444">
    <property type="protein sequence ID" value="PBK65641.1"/>
    <property type="molecule type" value="Genomic_DNA"/>
</dbReference>
<sequence>MPLSLTPRVQATYLKELVDQTEMLLADARRRKLETVDARWQLSSYSDETLIDNLFSVNTMNSEEFVYLVWKDTQEEVVLQTEGVLVEAHHPPVISTGMDYAGKLNDLVQSIVVVSAPSDDAFSKAVQGIEAIYSFMAQFNTKVNTIGNFKVGNLSAIQGETRLLTPLARVHTDVVDIEHIDTGNVLRNMLTRGTHQYTEDNVISYLKWEPTAEGKMVVSDMNPALLKPGHIVDVGLSFRLIKVPNRVVFQSRLDSCTVMECGGVEALKTIMKQHQNDEDTLPRPPKK</sequence>
<evidence type="ECO:0000313" key="2">
    <source>
        <dbReference type="Proteomes" id="UP000218334"/>
    </source>
</evidence>